<gene>
    <name evidence="1" type="ORF">CPELLU_LOCUS16568</name>
</gene>
<protein>
    <submittedName>
        <fullName evidence="1">17726_t:CDS:1</fullName>
    </submittedName>
</protein>
<dbReference type="AlphaFoldDB" id="A0A9N9P1N8"/>
<dbReference type="Proteomes" id="UP000789759">
    <property type="component" value="Unassembled WGS sequence"/>
</dbReference>
<keyword evidence="2" id="KW-1185">Reference proteome</keyword>
<reference evidence="1" key="1">
    <citation type="submission" date="2021-06" db="EMBL/GenBank/DDBJ databases">
        <authorList>
            <person name="Kallberg Y."/>
            <person name="Tangrot J."/>
            <person name="Rosling A."/>
        </authorList>
    </citation>
    <scope>NUCLEOTIDE SEQUENCE</scope>
    <source>
        <strain evidence="1">FL966</strain>
    </source>
</reference>
<dbReference type="EMBL" id="CAJVQA010024886">
    <property type="protein sequence ID" value="CAG8784064.1"/>
    <property type="molecule type" value="Genomic_DNA"/>
</dbReference>
<organism evidence="1 2">
    <name type="scientific">Cetraspora pellucida</name>
    <dbReference type="NCBI Taxonomy" id="1433469"/>
    <lineage>
        <taxon>Eukaryota</taxon>
        <taxon>Fungi</taxon>
        <taxon>Fungi incertae sedis</taxon>
        <taxon>Mucoromycota</taxon>
        <taxon>Glomeromycotina</taxon>
        <taxon>Glomeromycetes</taxon>
        <taxon>Diversisporales</taxon>
        <taxon>Gigasporaceae</taxon>
        <taxon>Cetraspora</taxon>
    </lineage>
</organism>
<feature type="non-terminal residue" evidence="1">
    <location>
        <position position="1"/>
    </location>
</feature>
<dbReference type="OrthoDB" id="2407567at2759"/>
<proteinExistence type="predicted"/>
<name>A0A9N9P1N8_9GLOM</name>
<evidence type="ECO:0000313" key="1">
    <source>
        <dbReference type="EMBL" id="CAG8784064.1"/>
    </source>
</evidence>
<comment type="caution">
    <text evidence="1">The sequence shown here is derived from an EMBL/GenBank/DDBJ whole genome shotgun (WGS) entry which is preliminary data.</text>
</comment>
<accession>A0A9N9P1N8</accession>
<evidence type="ECO:0000313" key="2">
    <source>
        <dbReference type="Proteomes" id="UP000789759"/>
    </source>
</evidence>
<sequence length="147" mass="17734">DTLNNKNKLYRIENIDFDILLDLINFFKIFKKAYNYLESSKNPTLDLVISWYKTLKKHCKISQHNNQIREYYSLIYEVNNIDSNDNNDDLYEESQKRLTKKLCKKSSRKFIDFSEYYNSNDNKNSLNKIKQYLAYKVSKDTNLDILK</sequence>